<dbReference type="NCBIfam" id="TIGR00615">
    <property type="entry name" value="recR"/>
    <property type="match status" value="1"/>
</dbReference>
<dbReference type="CDD" id="cd01025">
    <property type="entry name" value="TOPRIM_recR"/>
    <property type="match status" value="1"/>
</dbReference>
<dbReference type="HAMAP" id="MF_00017">
    <property type="entry name" value="RecR"/>
    <property type="match status" value="1"/>
</dbReference>
<dbReference type="GO" id="GO:0006281">
    <property type="term" value="P:DNA repair"/>
    <property type="evidence" value="ECO:0007669"/>
    <property type="project" value="UniProtKB-KW"/>
</dbReference>
<evidence type="ECO:0000256" key="6">
    <source>
        <dbReference type="ARBA" id="ARBA00023204"/>
    </source>
</evidence>
<keyword evidence="3" id="KW-0863">Zinc-finger</keyword>
<evidence type="ECO:0000256" key="2">
    <source>
        <dbReference type="ARBA" id="ARBA00022763"/>
    </source>
</evidence>
<evidence type="ECO:0000256" key="1">
    <source>
        <dbReference type="ARBA" id="ARBA00022723"/>
    </source>
</evidence>
<evidence type="ECO:0000256" key="4">
    <source>
        <dbReference type="ARBA" id="ARBA00022833"/>
    </source>
</evidence>
<feature type="domain" description="Toprim" evidence="7">
    <location>
        <begin position="82"/>
        <end position="177"/>
    </location>
</feature>
<dbReference type="GO" id="GO:0006310">
    <property type="term" value="P:DNA recombination"/>
    <property type="evidence" value="ECO:0007669"/>
    <property type="project" value="UniProtKB-KW"/>
</dbReference>
<dbReference type="GO" id="GO:0008270">
    <property type="term" value="F:zinc ion binding"/>
    <property type="evidence" value="ECO:0007669"/>
    <property type="project" value="UniProtKB-KW"/>
</dbReference>
<dbReference type="EMBL" id="UINC01001904">
    <property type="protein sequence ID" value="SUZ90564.1"/>
    <property type="molecule type" value="Genomic_DNA"/>
</dbReference>
<dbReference type="GO" id="GO:0003677">
    <property type="term" value="F:DNA binding"/>
    <property type="evidence" value="ECO:0007669"/>
    <property type="project" value="InterPro"/>
</dbReference>
<dbReference type="PANTHER" id="PTHR30446">
    <property type="entry name" value="RECOMBINATION PROTEIN RECR"/>
    <property type="match status" value="1"/>
</dbReference>
<sequence length="201" mass="22511">MNKYSPILQDLIQAFKNLPGIGIKSAQRIVFYLLQHDHTEKAVFLSETIQKSLETIQECQICRMYSEKETCEICDDSKRDPTILCIVETPTDLIAIENTMQFKGRYFVLMGYLSPIDGIGSDELKINQLEEIFKQKVINEIILATGTTVEGEATAAFIASVAETYGIKATRIAYGVPVGGELEYVDSNTLTRAIMNRSILE</sequence>
<dbReference type="PANTHER" id="PTHR30446:SF0">
    <property type="entry name" value="RECOMBINATION PROTEIN RECR"/>
    <property type="match status" value="1"/>
</dbReference>
<dbReference type="Pfam" id="PF02132">
    <property type="entry name" value="RecR_ZnF"/>
    <property type="match status" value="1"/>
</dbReference>
<accession>A0A381RH36</accession>
<keyword evidence="2" id="KW-0227">DNA damage</keyword>
<dbReference type="AlphaFoldDB" id="A0A381RH36"/>
<dbReference type="Gene3D" id="1.10.8.420">
    <property type="entry name" value="RecR Domain 1"/>
    <property type="match status" value="1"/>
</dbReference>
<keyword evidence="4" id="KW-0862">Zinc</keyword>
<dbReference type="InterPro" id="IPR015967">
    <property type="entry name" value="Rcmb_RecR_Znf"/>
</dbReference>
<name>A0A381RH36_9ZZZZ</name>
<dbReference type="InterPro" id="IPR034137">
    <property type="entry name" value="TOPRIM_RecR"/>
</dbReference>
<dbReference type="Pfam" id="PF13662">
    <property type="entry name" value="Toprim_4"/>
    <property type="match status" value="1"/>
</dbReference>
<dbReference type="SMART" id="SM00493">
    <property type="entry name" value="TOPRIM"/>
    <property type="match status" value="1"/>
</dbReference>
<organism evidence="8">
    <name type="scientific">marine metagenome</name>
    <dbReference type="NCBI Taxonomy" id="408172"/>
    <lineage>
        <taxon>unclassified sequences</taxon>
        <taxon>metagenomes</taxon>
        <taxon>ecological metagenomes</taxon>
    </lineage>
</organism>
<dbReference type="PROSITE" id="PS50880">
    <property type="entry name" value="TOPRIM"/>
    <property type="match status" value="1"/>
</dbReference>
<dbReference type="Pfam" id="PF21175">
    <property type="entry name" value="RecR_C"/>
    <property type="match status" value="1"/>
</dbReference>
<dbReference type="Pfam" id="PF21176">
    <property type="entry name" value="RecR_HhH"/>
    <property type="match status" value="1"/>
</dbReference>
<proteinExistence type="inferred from homology"/>
<dbReference type="InterPro" id="IPR023627">
    <property type="entry name" value="Rcmb_RecR"/>
</dbReference>
<evidence type="ECO:0000256" key="3">
    <source>
        <dbReference type="ARBA" id="ARBA00022771"/>
    </source>
</evidence>
<dbReference type="Gene3D" id="6.10.250.240">
    <property type="match status" value="1"/>
</dbReference>
<keyword evidence="6" id="KW-0234">DNA repair</keyword>
<evidence type="ECO:0000313" key="8">
    <source>
        <dbReference type="EMBL" id="SUZ90564.1"/>
    </source>
</evidence>
<protein>
    <recommendedName>
        <fullName evidence="7">Toprim domain-containing protein</fullName>
    </recommendedName>
</protein>
<dbReference type="SUPFAM" id="SSF111304">
    <property type="entry name" value="Recombination protein RecR"/>
    <property type="match status" value="1"/>
</dbReference>
<dbReference type="PROSITE" id="PS01300">
    <property type="entry name" value="RECR"/>
    <property type="match status" value="1"/>
</dbReference>
<evidence type="ECO:0000256" key="5">
    <source>
        <dbReference type="ARBA" id="ARBA00023172"/>
    </source>
</evidence>
<keyword evidence="1" id="KW-0479">Metal-binding</keyword>
<gene>
    <name evidence="8" type="ORF">METZ01_LOCUS43418</name>
</gene>
<dbReference type="InterPro" id="IPR000093">
    <property type="entry name" value="DNA_Rcmb_RecR"/>
</dbReference>
<keyword evidence="5" id="KW-0233">DNA recombination</keyword>
<evidence type="ECO:0000259" key="7">
    <source>
        <dbReference type="PROSITE" id="PS50880"/>
    </source>
</evidence>
<dbReference type="Gene3D" id="3.40.1360.10">
    <property type="match status" value="1"/>
</dbReference>
<reference evidence="8" key="1">
    <citation type="submission" date="2018-05" db="EMBL/GenBank/DDBJ databases">
        <authorList>
            <person name="Lanie J.A."/>
            <person name="Ng W.-L."/>
            <person name="Kazmierczak K.M."/>
            <person name="Andrzejewski T.M."/>
            <person name="Davidsen T.M."/>
            <person name="Wayne K.J."/>
            <person name="Tettelin H."/>
            <person name="Glass J.I."/>
            <person name="Rusch D."/>
            <person name="Podicherti R."/>
            <person name="Tsui H.-C.T."/>
            <person name="Winkler M.E."/>
        </authorList>
    </citation>
    <scope>NUCLEOTIDE SEQUENCE</scope>
</reference>
<dbReference type="InterPro" id="IPR006171">
    <property type="entry name" value="TOPRIM_dom"/>
</dbReference>